<organism evidence="3 4">
    <name type="scientific">Chryseobacterium salviniae</name>
    <dbReference type="NCBI Taxonomy" id="3101750"/>
    <lineage>
        <taxon>Bacteria</taxon>
        <taxon>Pseudomonadati</taxon>
        <taxon>Bacteroidota</taxon>
        <taxon>Flavobacteriia</taxon>
        <taxon>Flavobacteriales</taxon>
        <taxon>Weeksellaceae</taxon>
        <taxon>Chryseobacterium group</taxon>
        <taxon>Chryseobacterium</taxon>
    </lineage>
</organism>
<keyword evidence="1" id="KW-0732">Signal</keyword>
<dbReference type="InterPro" id="IPR024311">
    <property type="entry name" value="Lipocalin-like"/>
</dbReference>
<comment type="caution">
    <text evidence="3">The sequence shown here is derived from an EMBL/GenBank/DDBJ whole genome shotgun (WGS) entry which is preliminary data.</text>
</comment>
<dbReference type="Pfam" id="PF13648">
    <property type="entry name" value="Lipocalin_4"/>
    <property type="match status" value="1"/>
</dbReference>
<feature type="signal peptide" evidence="1">
    <location>
        <begin position="1"/>
        <end position="21"/>
    </location>
</feature>
<evidence type="ECO:0000259" key="2">
    <source>
        <dbReference type="Pfam" id="PF13648"/>
    </source>
</evidence>
<proteinExistence type="predicted"/>
<accession>A0ABU6HNB1</accession>
<reference evidence="3 4" key="1">
    <citation type="submission" date="2024-01" db="EMBL/GenBank/DDBJ databases">
        <title>Chryseobacterium sp. T9W2-O.</title>
        <authorList>
            <person name="Maltman C."/>
        </authorList>
    </citation>
    <scope>NUCLEOTIDE SEQUENCE [LARGE SCALE GENOMIC DNA]</scope>
    <source>
        <strain evidence="3 4">T9W2-O</strain>
    </source>
</reference>
<dbReference type="Proteomes" id="UP001348397">
    <property type="component" value="Unassembled WGS sequence"/>
</dbReference>
<feature type="domain" description="Lipocalin-like" evidence="2">
    <location>
        <begin position="32"/>
        <end position="135"/>
    </location>
</feature>
<name>A0ABU6HNB1_9FLAO</name>
<feature type="chain" id="PRO_5046866470" evidence="1">
    <location>
        <begin position="22"/>
        <end position="159"/>
    </location>
</feature>
<dbReference type="RefSeq" id="WP_326319625.1">
    <property type="nucleotide sequence ID" value="NZ_JAYLAA010000012.1"/>
</dbReference>
<dbReference type="EMBL" id="JAYLAA010000012">
    <property type="protein sequence ID" value="MEC3874551.1"/>
    <property type="molecule type" value="Genomic_DNA"/>
</dbReference>
<sequence length="159" mass="17550">MKKLALLFAGLSLFVATGCNNDDDDNTMEYPIEGTWQPMKVVVTSVPVGGTPVSDGISFDTDCQKTSRWVFAATGSGKRTEMGDGTTPGTCQPTFDRNFTYTYDKDSKAIQLKYQGIVEPDKGSVVTLNETTLNIKFEDTSDPTEYQSMTYTLKRIPQQ</sequence>
<evidence type="ECO:0000313" key="3">
    <source>
        <dbReference type="EMBL" id="MEC3874551.1"/>
    </source>
</evidence>
<gene>
    <name evidence="3" type="ORF">SOP96_02360</name>
</gene>
<evidence type="ECO:0000313" key="4">
    <source>
        <dbReference type="Proteomes" id="UP001348397"/>
    </source>
</evidence>
<evidence type="ECO:0000256" key="1">
    <source>
        <dbReference type="SAM" id="SignalP"/>
    </source>
</evidence>
<protein>
    <submittedName>
        <fullName evidence="3">Lipocalin family protein</fullName>
    </submittedName>
</protein>
<dbReference type="PROSITE" id="PS51257">
    <property type="entry name" value="PROKAR_LIPOPROTEIN"/>
    <property type="match status" value="1"/>
</dbReference>
<keyword evidence="4" id="KW-1185">Reference proteome</keyword>